<dbReference type="Proteomes" id="UP001363622">
    <property type="component" value="Unassembled WGS sequence"/>
</dbReference>
<gene>
    <name evidence="2" type="ORF">IWZ03DRAFT_137951</name>
</gene>
<keyword evidence="1" id="KW-1133">Transmembrane helix</keyword>
<sequence length="162" mass="18899">MRETRFRLGVIWGRKRERCRRRQRQQRWVLSESRIGAVAGDIVLDGHDLRSCHRLKIGREFWRASRRSKSTRKKCQVRECQRSGGSRYVLSVLVLLAGAFPTAVEGIFGVRSGKVRWYNRPHGQIDLVFQKVVERAGRDTAVCPFFSSKIQTLAFCGWLHRR</sequence>
<reference evidence="2 3" key="1">
    <citation type="submission" date="2024-04" db="EMBL/GenBank/DDBJ databases">
        <title>Phyllosticta paracitricarpa is synonymous to the EU quarantine fungus P. citricarpa based on phylogenomic analyses.</title>
        <authorList>
            <consortium name="Lawrence Berkeley National Laboratory"/>
            <person name="Van Ingen-Buijs V.A."/>
            <person name="Van Westerhoven A.C."/>
            <person name="Haridas S."/>
            <person name="Skiadas P."/>
            <person name="Martin F."/>
            <person name="Groenewald J.Z."/>
            <person name="Crous P.W."/>
            <person name="Seidl M.F."/>
        </authorList>
    </citation>
    <scope>NUCLEOTIDE SEQUENCE [LARGE SCALE GENOMIC DNA]</scope>
    <source>
        <strain evidence="2 3">CBS 123371</strain>
    </source>
</reference>
<keyword evidence="1" id="KW-0812">Transmembrane</keyword>
<keyword evidence="3" id="KW-1185">Reference proteome</keyword>
<proteinExistence type="predicted"/>
<feature type="transmembrane region" description="Helical" evidence="1">
    <location>
        <begin position="88"/>
        <end position="110"/>
    </location>
</feature>
<protein>
    <submittedName>
        <fullName evidence="2">Uncharacterized protein</fullName>
    </submittedName>
</protein>
<dbReference type="EMBL" id="JBBPHU010000003">
    <property type="protein sequence ID" value="KAK7520425.1"/>
    <property type="molecule type" value="Genomic_DNA"/>
</dbReference>
<comment type="caution">
    <text evidence="2">The sequence shown here is derived from an EMBL/GenBank/DDBJ whole genome shotgun (WGS) entry which is preliminary data.</text>
</comment>
<name>A0ABR1KSC7_9PEZI</name>
<evidence type="ECO:0000313" key="3">
    <source>
        <dbReference type="Proteomes" id="UP001363622"/>
    </source>
</evidence>
<organism evidence="2 3">
    <name type="scientific">Phyllosticta citriasiana</name>
    <dbReference type="NCBI Taxonomy" id="595635"/>
    <lineage>
        <taxon>Eukaryota</taxon>
        <taxon>Fungi</taxon>
        <taxon>Dikarya</taxon>
        <taxon>Ascomycota</taxon>
        <taxon>Pezizomycotina</taxon>
        <taxon>Dothideomycetes</taxon>
        <taxon>Dothideomycetes incertae sedis</taxon>
        <taxon>Botryosphaeriales</taxon>
        <taxon>Phyllostictaceae</taxon>
        <taxon>Phyllosticta</taxon>
    </lineage>
</organism>
<accession>A0ABR1KSC7</accession>
<evidence type="ECO:0000256" key="1">
    <source>
        <dbReference type="SAM" id="Phobius"/>
    </source>
</evidence>
<keyword evidence="1" id="KW-0472">Membrane</keyword>
<evidence type="ECO:0000313" key="2">
    <source>
        <dbReference type="EMBL" id="KAK7520425.1"/>
    </source>
</evidence>